<reference evidence="10 11" key="1">
    <citation type="submission" date="2016-06" db="EMBL/GenBank/DDBJ databases">
        <title>Complete genome sequence of a saline-alkali tolerant type strain Dietzia timorensis ID05-A0528T.</title>
        <authorList>
            <person name="Wu X."/>
        </authorList>
    </citation>
    <scope>NUCLEOTIDE SEQUENCE [LARGE SCALE GENOMIC DNA]</scope>
    <source>
        <strain evidence="10 11">ID05-A0528</strain>
    </source>
</reference>
<evidence type="ECO:0000256" key="2">
    <source>
        <dbReference type="ARBA" id="ARBA00005211"/>
    </source>
</evidence>
<evidence type="ECO:0000313" key="10">
    <source>
        <dbReference type="EMBL" id="ANI91992.1"/>
    </source>
</evidence>
<evidence type="ECO:0000256" key="4">
    <source>
        <dbReference type="ARBA" id="ARBA00022428"/>
    </source>
</evidence>
<dbReference type="STRING" id="499555.BJL86_1207"/>
<dbReference type="RefSeq" id="WP_231887098.1">
    <property type="nucleotide sequence ID" value="NZ_CP015961.1"/>
</dbReference>
<dbReference type="InterPro" id="IPR036849">
    <property type="entry name" value="Enolase-like_C_sf"/>
</dbReference>
<proteinExistence type="inferred from homology"/>
<evidence type="ECO:0000256" key="1">
    <source>
        <dbReference type="ARBA" id="ARBA00001936"/>
    </source>
</evidence>
<dbReference type="AlphaFoldDB" id="A0A173LMP7"/>
<evidence type="ECO:0000256" key="7">
    <source>
        <dbReference type="ARBA" id="ARBA00023211"/>
    </source>
</evidence>
<evidence type="ECO:0000256" key="5">
    <source>
        <dbReference type="ARBA" id="ARBA00022723"/>
    </source>
</evidence>
<evidence type="ECO:0000256" key="3">
    <source>
        <dbReference type="ARBA" id="ARBA00008031"/>
    </source>
</evidence>
<gene>
    <name evidence="10" type="ORF">BJL86_1207</name>
</gene>
<dbReference type="GO" id="GO:0009234">
    <property type="term" value="P:menaquinone biosynthetic process"/>
    <property type="evidence" value="ECO:0007669"/>
    <property type="project" value="UniProtKB-KW"/>
</dbReference>
<comment type="cofactor">
    <cofactor evidence="1">
        <name>Mn(2+)</name>
        <dbReference type="ChEBI" id="CHEBI:29035"/>
    </cofactor>
</comment>
<dbReference type="GO" id="GO:0018850">
    <property type="term" value="F:chloromuconate cycloisomerase activity"/>
    <property type="evidence" value="ECO:0007669"/>
    <property type="project" value="InterPro"/>
</dbReference>
<dbReference type="SUPFAM" id="SSF51604">
    <property type="entry name" value="Enolase C-terminal domain-like"/>
    <property type="match status" value="1"/>
</dbReference>
<sequence>MSDTLPTGGAPKIADVRSTILDVPLIRPHKFATTTATAQPILLVEVTTEDGITGYGEGVTPGGPWWGGESVETMKALVDKYLAPVVTGQPLDEIPRLVEGFDKFVARGRFAKAGLEIAMFDAYARSLGVPVNALLGGKVRDSIDCTWALGVAPLDEMIGEIEEILDSGRHRSFKLKMGSGDPRTDTDRIIALCERIGDRAGLRIDVNARWDRLTAVRYLPALAEAGIELFEQPTPTEQIGVLAELARLTNVPIMADESVQSPHDALEIVRREAAGVLAIKTTKLGGLLRSKETVAVARAAGLACHAATSLEGPIGTAASLHLACADPGFTSGSELFGPLLLAHELLTEPLTYDGGHVHLPEGPGLGVDLDPDAVSRFRRAE</sequence>
<evidence type="ECO:0000313" key="11">
    <source>
        <dbReference type="Proteomes" id="UP000186104"/>
    </source>
</evidence>
<evidence type="ECO:0000259" key="9">
    <source>
        <dbReference type="SMART" id="SM00922"/>
    </source>
</evidence>
<accession>A0A173LMP7</accession>
<comment type="pathway">
    <text evidence="2">Aromatic compound metabolism.</text>
</comment>
<keyword evidence="4" id="KW-0474">Menaquinone biosynthesis</keyword>
<keyword evidence="8 10" id="KW-0413">Isomerase</keyword>
<dbReference type="Gene3D" id="3.20.20.120">
    <property type="entry name" value="Enolase-like C-terminal domain"/>
    <property type="match status" value="1"/>
</dbReference>
<evidence type="ECO:0000256" key="8">
    <source>
        <dbReference type="ARBA" id="ARBA00023235"/>
    </source>
</evidence>
<dbReference type="SFLD" id="SFLDS00001">
    <property type="entry name" value="Enolase"/>
    <property type="match status" value="1"/>
</dbReference>
<keyword evidence="11" id="KW-1185">Reference proteome</keyword>
<keyword evidence="6" id="KW-0058">Aromatic hydrocarbons catabolism</keyword>
<dbReference type="GO" id="GO:0030145">
    <property type="term" value="F:manganese ion binding"/>
    <property type="evidence" value="ECO:0007669"/>
    <property type="project" value="InterPro"/>
</dbReference>
<keyword evidence="7" id="KW-0464">Manganese</keyword>
<dbReference type="KEGG" id="dtm:BJL86_1207"/>
<dbReference type="SUPFAM" id="SSF54826">
    <property type="entry name" value="Enolase N-terminal domain-like"/>
    <property type="match status" value="1"/>
</dbReference>
<dbReference type="Proteomes" id="UP000186104">
    <property type="component" value="Chromosome"/>
</dbReference>
<dbReference type="EMBL" id="CP015961">
    <property type="protein sequence ID" value="ANI91992.1"/>
    <property type="molecule type" value="Genomic_DNA"/>
</dbReference>
<dbReference type="CDD" id="cd03318">
    <property type="entry name" value="MLE"/>
    <property type="match status" value="1"/>
</dbReference>
<dbReference type="GO" id="GO:0016854">
    <property type="term" value="F:racemase and epimerase activity"/>
    <property type="evidence" value="ECO:0007669"/>
    <property type="project" value="UniProtKB-ARBA"/>
</dbReference>
<dbReference type="Pfam" id="PF13378">
    <property type="entry name" value="MR_MLE_C"/>
    <property type="match status" value="1"/>
</dbReference>
<dbReference type="InterPro" id="IPR013342">
    <property type="entry name" value="Mandelate_racemase_C"/>
</dbReference>
<dbReference type="NCBIfam" id="TIGR02534">
    <property type="entry name" value="mucon_cyclo"/>
    <property type="match status" value="1"/>
</dbReference>
<dbReference type="GO" id="GO:0018849">
    <property type="term" value="F:muconate cycloisomerase activity"/>
    <property type="evidence" value="ECO:0007669"/>
    <property type="project" value="InterPro"/>
</dbReference>
<dbReference type="Gene3D" id="3.30.390.10">
    <property type="entry name" value="Enolase-like, N-terminal domain"/>
    <property type="match status" value="1"/>
</dbReference>
<evidence type="ECO:0000256" key="6">
    <source>
        <dbReference type="ARBA" id="ARBA00022797"/>
    </source>
</evidence>
<feature type="domain" description="Mandelate racemase/muconate lactonizing enzyme C-terminal" evidence="9">
    <location>
        <begin position="154"/>
        <end position="252"/>
    </location>
</feature>
<comment type="similarity">
    <text evidence="3">Belongs to the mandelate racemase/muconate lactonizing enzyme family.</text>
</comment>
<dbReference type="PANTHER" id="PTHR48073:SF2">
    <property type="entry name" value="O-SUCCINYLBENZOATE SYNTHASE"/>
    <property type="match status" value="1"/>
</dbReference>
<dbReference type="InterPro" id="IPR013341">
    <property type="entry name" value="Mandelate_racemase_N_dom"/>
</dbReference>
<name>A0A173LMP7_9ACTN</name>
<dbReference type="Pfam" id="PF02746">
    <property type="entry name" value="MR_MLE_N"/>
    <property type="match status" value="1"/>
</dbReference>
<protein>
    <submittedName>
        <fullName evidence="10">Muconate cycloisomerase 1</fullName>
    </submittedName>
</protein>
<dbReference type="SFLD" id="SFLDG01258">
    <property type="entry name" value="(chloro)muconate_cycloisomeras"/>
    <property type="match status" value="1"/>
</dbReference>
<dbReference type="InterPro" id="IPR013370">
    <property type="entry name" value="Chloromuconate_cycloisomerase"/>
</dbReference>
<dbReference type="SFLD" id="SFLDG00180">
    <property type="entry name" value="muconate_cycloisomerase"/>
    <property type="match status" value="1"/>
</dbReference>
<keyword evidence="5" id="KW-0479">Metal-binding</keyword>
<dbReference type="PANTHER" id="PTHR48073">
    <property type="entry name" value="O-SUCCINYLBENZOATE SYNTHASE-RELATED"/>
    <property type="match status" value="1"/>
</dbReference>
<dbReference type="InterPro" id="IPR029065">
    <property type="entry name" value="Enolase_C-like"/>
</dbReference>
<organism evidence="10 11">
    <name type="scientific">Dietzia timorensis</name>
    <dbReference type="NCBI Taxonomy" id="499555"/>
    <lineage>
        <taxon>Bacteria</taxon>
        <taxon>Bacillati</taxon>
        <taxon>Actinomycetota</taxon>
        <taxon>Actinomycetes</taxon>
        <taxon>Mycobacteriales</taxon>
        <taxon>Dietziaceae</taxon>
        <taxon>Dietzia</taxon>
    </lineage>
</organism>
<dbReference type="SMART" id="SM00922">
    <property type="entry name" value="MR_MLE"/>
    <property type="match status" value="1"/>
</dbReference>
<dbReference type="InterPro" id="IPR029017">
    <property type="entry name" value="Enolase-like_N"/>
</dbReference>